<keyword evidence="1" id="KW-0812">Transmembrane</keyword>
<sequence>MPTLIDLGSIGMRDYLMLLAVTFAVLMIVLIPYMMLASRARTMLKQPRALRALNRVAASILAGTAAFIATRAA</sequence>
<keyword evidence="1" id="KW-0472">Membrane</keyword>
<organism evidence="2 3">
    <name type="scientific">Rhizobium viscosum</name>
    <name type="common">Arthrobacter viscosus</name>
    <dbReference type="NCBI Taxonomy" id="1673"/>
    <lineage>
        <taxon>Bacteria</taxon>
        <taxon>Pseudomonadati</taxon>
        <taxon>Pseudomonadota</taxon>
        <taxon>Alphaproteobacteria</taxon>
        <taxon>Hyphomicrobiales</taxon>
        <taxon>Rhizobiaceae</taxon>
        <taxon>Rhizobium/Agrobacterium group</taxon>
        <taxon>Rhizobium</taxon>
    </lineage>
</organism>
<evidence type="ECO:0000313" key="3">
    <source>
        <dbReference type="Proteomes" id="UP000620262"/>
    </source>
</evidence>
<reference evidence="2 3" key="1">
    <citation type="submission" date="2020-10" db="EMBL/GenBank/DDBJ databases">
        <title>Sequencing the genomes of 1000 actinobacteria strains.</title>
        <authorList>
            <person name="Klenk H.-P."/>
        </authorList>
    </citation>
    <scope>NUCLEOTIDE SEQUENCE [LARGE SCALE GENOMIC DNA]</scope>
    <source>
        <strain evidence="2 3">DSM 7307</strain>
    </source>
</reference>
<evidence type="ECO:0000256" key="1">
    <source>
        <dbReference type="SAM" id="Phobius"/>
    </source>
</evidence>
<comment type="caution">
    <text evidence="2">The sequence shown here is derived from an EMBL/GenBank/DDBJ whole genome shotgun (WGS) entry which is preliminary data.</text>
</comment>
<keyword evidence="1" id="KW-1133">Transmembrane helix</keyword>
<protein>
    <submittedName>
        <fullName evidence="2">Threonine/homoserine/homoserine lactone efflux protein</fullName>
    </submittedName>
</protein>
<dbReference type="Proteomes" id="UP000620262">
    <property type="component" value="Unassembled WGS sequence"/>
</dbReference>
<gene>
    <name evidence="2" type="ORF">H4W29_001564</name>
</gene>
<name>A0ABR9IMH3_RHIVS</name>
<keyword evidence="3" id="KW-1185">Reference proteome</keyword>
<feature type="transmembrane region" description="Helical" evidence="1">
    <location>
        <begin position="15"/>
        <end position="37"/>
    </location>
</feature>
<evidence type="ECO:0000313" key="2">
    <source>
        <dbReference type="EMBL" id="MBE1504383.1"/>
    </source>
</evidence>
<feature type="transmembrane region" description="Helical" evidence="1">
    <location>
        <begin position="49"/>
        <end position="69"/>
    </location>
</feature>
<proteinExistence type="predicted"/>
<accession>A0ABR9IMH3</accession>
<dbReference type="EMBL" id="JADBEC010000001">
    <property type="protein sequence ID" value="MBE1504383.1"/>
    <property type="molecule type" value="Genomic_DNA"/>
</dbReference>